<evidence type="ECO:0000313" key="2">
    <source>
        <dbReference type="EMBL" id="CAA9555186.1"/>
    </source>
</evidence>
<feature type="compositionally biased region" description="Basic residues" evidence="1">
    <location>
        <begin position="53"/>
        <end position="63"/>
    </location>
</feature>
<dbReference type="EMBL" id="CADCWG010000145">
    <property type="protein sequence ID" value="CAA9555186.1"/>
    <property type="molecule type" value="Genomic_DNA"/>
</dbReference>
<organism evidence="2">
    <name type="scientific">uncultured Thermomicrobiales bacterium</name>
    <dbReference type="NCBI Taxonomy" id="1645740"/>
    <lineage>
        <taxon>Bacteria</taxon>
        <taxon>Pseudomonadati</taxon>
        <taxon>Thermomicrobiota</taxon>
        <taxon>Thermomicrobia</taxon>
        <taxon>Thermomicrobiales</taxon>
        <taxon>environmental samples</taxon>
    </lineage>
</organism>
<sequence length="202" mass="21766">GQVRAFGHGVPSNGVRGRRTGRECDQHPNRVQPRGAPQVAHRRSSGGGAARGPRGHHAVRRVHAALEDRRRARPGGDRRAGRPRPDGRCVQRAARARQGWADRRRPVRAGAPAGGGPAHGHPLRRHPLPAGMGRALRAPGRPSDGPRQAHARRAPAARRTRRGLQAAARRADLRRDAAPGGADAPAPRAHRHERGQARTDRV</sequence>
<feature type="non-terminal residue" evidence="2">
    <location>
        <position position="202"/>
    </location>
</feature>
<protein>
    <submittedName>
        <fullName evidence="2">Uncharacterized protein</fullName>
    </submittedName>
</protein>
<accession>A0A6J4UN98</accession>
<evidence type="ECO:0000256" key="1">
    <source>
        <dbReference type="SAM" id="MobiDB-lite"/>
    </source>
</evidence>
<feature type="region of interest" description="Disordered" evidence="1">
    <location>
        <begin position="1"/>
        <end position="202"/>
    </location>
</feature>
<name>A0A6J4UN98_9BACT</name>
<feature type="compositionally biased region" description="Basic residues" evidence="1">
    <location>
        <begin position="149"/>
        <end position="162"/>
    </location>
</feature>
<gene>
    <name evidence="2" type="ORF">AVDCRST_MAG49-2126</name>
</gene>
<proteinExistence type="predicted"/>
<feature type="compositionally biased region" description="Basic and acidic residues" evidence="1">
    <location>
        <begin position="64"/>
        <end position="89"/>
    </location>
</feature>
<dbReference type="AlphaFoldDB" id="A0A6J4UN98"/>
<feature type="compositionally biased region" description="Low complexity" evidence="1">
    <location>
        <begin position="178"/>
        <end position="187"/>
    </location>
</feature>
<reference evidence="2" key="1">
    <citation type="submission" date="2020-02" db="EMBL/GenBank/DDBJ databases">
        <authorList>
            <person name="Meier V. D."/>
        </authorList>
    </citation>
    <scope>NUCLEOTIDE SEQUENCE</scope>
    <source>
        <strain evidence="2">AVDCRST_MAG49</strain>
    </source>
</reference>
<feature type="non-terminal residue" evidence="2">
    <location>
        <position position="1"/>
    </location>
</feature>